<reference evidence="13 14" key="1">
    <citation type="journal article" date="2014" name="Genome Biol. Evol.">
        <title>The secreted proteins of Achlya hypogyna and Thraustotheca clavata identify the ancestral oomycete secretome and reveal gene acquisitions by horizontal gene transfer.</title>
        <authorList>
            <person name="Misner I."/>
            <person name="Blouin N."/>
            <person name="Leonard G."/>
            <person name="Richards T.A."/>
            <person name="Lane C.E."/>
        </authorList>
    </citation>
    <scope>NUCLEOTIDE SEQUENCE [LARGE SCALE GENOMIC DNA]</scope>
    <source>
        <strain evidence="13 14">ATCC 34112</strain>
    </source>
</reference>
<keyword evidence="5" id="KW-0964">Secreted</keyword>
<dbReference type="InterPro" id="IPR014718">
    <property type="entry name" value="GH-type_carb-bd"/>
</dbReference>
<dbReference type="SUPFAM" id="SSF49452">
    <property type="entry name" value="Starch-binding domain-like"/>
    <property type="match status" value="1"/>
</dbReference>
<feature type="domain" description="Rhamnogalacturonan lyase" evidence="11">
    <location>
        <begin position="185"/>
        <end position="352"/>
    </location>
</feature>
<dbReference type="SUPFAM" id="SSF74650">
    <property type="entry name" value="Galactose mutarotase-like"/>
    <property type="match status" value="1"/>
</dbReference>
<dbReference type="GO" id="GO:0102210">
    <property type="term" value="F:rhamnogalacturonan endolyase activity"/>
    <property type="evidence" value="ECO:0007669"/>
    <property type="project" value="UniProtKB-EC"/>
</dbReference>
<gene>
    <name evidence="13" type="ORF">THRCLA_20033</name>
</gene>
<evidence type="ECO:0000256" key="9">
    <source>
        <dbReference type="ARBA" id="ARBA00023316"/>
    </source>
</evidence>
<evidence type="ECO:0000259" key="10">
    <source>
        <dbReference type="Pfam" id="PF09284"/>
    </source>
</evidence>
<evidence type="ECO:0000256" key="7">
    <source>
        <dbReference type="ARBA" id="ARBA00023157"/>
    </source>
</evidence>
<dbReference type="Pfam" id="PF14686">
    <property type="entry name" value="fn3_3"/>
    <property type="match status" value="1"/>
</dbReference>
<protein>
    <recommendedName>
        <fullName evidence="4">rhamnogalacturonan endolyase</fullName>
        <ecNumber evidence="4">4.2.2.23</ecNumber>
    </recommendedName>
</protein>
<evidence type="ECO:0000256" key="6">
    <source>
        <dbReference type="ARBA" id="ARBA00022729"/>
    </source>
</evidence>
<keyword evidence="6" id="KW-0732">Signal</keyword>
<dbReference type="Gene3D" id="2.70.98.10">
    <property type="match status" value="1"/>
</dbReference>
<dbReference type="EC" id="4.2.2.23" evidence="4"/>
<dbReference type="InterPro" id="IPR013784">
    <property type="entry name" value="Carb-bd-like_fold"/>
</dbReference>
<dbReference type="InterPro" id="IPR016590">
    <property type="entry name" value="Rhamnogalacturonase_B"/>
</dbReference>
<dbReference type="Pfam" id="PF09284">
    <property type="entry name" value="RhgB_N"/>
    <property type="match status" value="1"/>
</dbReference>
<dbReference type="GO" id="GO:0030246">
    <property type="term" value="F:carbohydrate binding"/>
    <property type="evidence" value="ECO:0007669"/>
    <property type="project" value="InterPro"/>
</dbReference>
<evidence type="ECO:0000256" key="8">
    <source>
        <dbReference type="ARBA" id="ARBA00023239"/>
    </source>
</evidence>
<comment type="similarity">
    <text evidence="3">Belongs to the polysaccharide lyase 4 family.</text>
</comment>
<dbReference type="InterPro" id="IPR029413">
    <property type="entry name" value="RG-lyase_II"/>
</dbReference>
<dbReference type="Proteomes" id="UP000243217">
    <property type="component" value="Unassembled WGS sequence"/>
</dbReference>
<evidence type="ECO:0000256" key="4">
    <source>
        <dbReference type="ARBA" id="ARBA00012437"/>
    </source>
</evidence>
<dbReference type="SUPFAM" id="SSF49785">
    <property type="entry name" value="Galactose-binding domain-like"/>
    <property type="match status" value="1"/>
</dbReference>
<dbReference type="AlphaFoldDB" id="A0A1W0ACA6"/>
<evidence type="ECO:0000256" key="3">
    <source>
        <dbReference type="ARBA" id="ARBA00010418"/>
    </source>
</evidence>
<evidence type="ECO:0000256" key="5">
    <source>
        <dbReference type="ARBA" id="ARBA00022525"/>
    </source>
</evidence>
<dbReference type="InterPro" id="IPR029411">
    <property type="entry name" value="RG-lyase_III"/>
</dbReference>
<dbReference type="GO" id="GO:0005576">
    <property type="term" value="C:extracellular region"/>
    <property type="evidence" value="ECO:0007669"/>
    <property type="project" value="UniProtKB-SubCell"/>
</dbReference>
<dbReference type="EMBL" id="JNBS01000028">
    <property type="protein sequence ID" value="OQS07923.1"/>
    <property type="molecule type" value="Genomic_DNA"/>
</dbReference>
<dbReference type="GO" id="GO:0045490">
    <property type="term" value="P:pectin catabolic process"/>
    <property type="evidence" value="ECO:0007669"/>
    <property type="project" value="TreeGrafter"/>
</dbReference>
<dbReference type="GO" id="GO:0071555">
    <property type="term" value="P:cell wall organization"/>
    <property type="evidence" value="ECO:0007669"/>
    <property type="project" value="UniProtKB-KW"/>
</dbReference>
<dbReference type="InterPro" id="IPR011013">
    <property type="entry name" value="Gal_mutarotase_sf_dom"/>
</dbReference>
<evidence type="ECO:0000256" key="2">
    <source>
        <dbReference type="ARBA" id="ARBA00004613"/>
    </source>
</evidence>
<organism evidence="13 14">
    <name type="scientific">Thraustotheca clavata</name>
    <dbReference type="NCBI Taxonomy" id="74557"/>
    <lineage>
        <taxon>Eukaryota</taxon>
        <taxon>Sar</taxon>
        <taxon>Stramenopiles</taxon>
        <taxon>Oomycota</taxon>
        <taxon>Saprolegniomycetes</taxon>
        <taxon>Saprolegniales</taxon>
        <taxon>Achlyaceae</taxon>
        <taxon>Thraustotheca</taxon>
    </lineage>
</organism>
<keyword evidence="7" id="KW-1015">Disulfide bond</keyword>
<keyword evidence="9" id="KW-0961">Cell wall biogenesis/degradation</keyword>
<evidence type="ECO:0000313" key="13">
    <source>
        <dbReference type="EMBL" id="OQS07923.1"/>
    </source>
</evidence>
<dbReference type="OrthoDB" id="114708at2759"/>
<dbReference type="PANTHER" id="PTHR36574">
    <property type="entry name" value="RHAMNOGALACTURONATE LYASE-RELATED"/>
    <property type="match status" value="1"/>
</dbReference>
<dbReference type="CDD" id="cd10317">
    <property type="entry name" value="RGL4_C"/>
    <property type="match status" value="1"/>
</dbReference>
<evidence type="ECO:0000259" key="12">
    <source>
        <dbReference type="Pfam" id="PF14686"/>
    </source>
</evidence>
<dbReference type="InterPro" id="IPR008979">
    <property type="entry name" value="Galactose-bd-like_sf"/>
</dbReference>
<keyword evidence="14" id="KW-1185">Reference proteome</keyword>
<feature type="domain" description="Rhamnogalacturonan lyase" evidence="12">
    <location>
        <begin position="97"/>
        <end position="173"/>
    </location>
</feature>
<sequence length="353" mass="38520">MGHVILGTIVWNDQDATLYEVIRSGPFFRDINNKVATANELTFYMNSDHTRTEDYRYGFHGPYVLAFTDSAPLASASIADFSFFQGLGLKGFVDNTARGTVKGAISDTNNVLTNATIVSFSNSEAQYWTSVAQGSKSFTATSLKPGTYTMTVYKKQLPVATTQVTVSTGATSTQNIQIKPFEKALWTIGEWDGTPDGFMNADKIHDMHPSDTRMTSWKPTTYSVSSSKVNEFPMALFRGVNSPLTITFSLTKEQATTSRVLRIGVTLAQMSARPVIAVNNRWTSPTPATKAVATRGITRGVTMGNYFVYEFIIPTKALTTGKNNIVVTIASGVTDAPQTFLHACVVFDAVELI</sequence>
<comment type="caution">
    <text evidence="13">The sequence shown here is derived from an EMBL/GenBank/DDBJ whole genome shotgun (WGS) entry which is preliminary data.</text>
</comment>
<evidence type="ECO:0000313" key="14">
    <source>
        <dbReference type="Proteomes" id="UP000243217"/>
    </source>
</evidence>
<name>A0A1W0ACA6_9STRA</name>
<dbReference type="STRING" id="74557.A0A1W0ACA6"/>
<dbReference type="InterPro" id="IPR015364">
    <property type="entry name" value="RhgB_N"/>
</dbReference>
<dbReference type="Pfam" id="PF14683">
    <property type="entry name" value="CBM-like"/>
    <property type="match status" value="1"/>
</dbReference>
<comment type="catalytic activity">
    <reaction evidence="1">
        <text>Endotype eliminative cleavage of L-alpha-rhamnopyranosyl-(1-&gt;4)-alpha-D-galactopyranosyluronic acid bonds of rhamnogalacturonan I domains in ramified hairy regions of pectin leaving L-rhamnopyranose at the reducing end and 4-deoxy-4,5-unsaturated D-galactopyranosyluronic acid at the non-reducing end.</text>
        <dbReference type="EC" id="4.2.2.23"/>
    </reaction>
</comment>
<evidence type="ECO:0000256" key="1">
    <source>
        <dbReference type="ARBA" id="ARBA00001324"/>
    </source>
</evidence>
<keyword evidence="8 13" id="KW-0456">Lyase</keyword>
<evidence type="ECO:0000259" key="11">
    <source>
        <dbReference type="Pfam" id="PF14683"/>
    </source>
</evidence>
<dbReference type="Gene3D" id="2.60.40.1120">
    <property type="entry name" value="Carboxypeptidase-like, regulatory domain"/>
    <property type="match status" value="1"/>
</dbReference>
<dbReference type="PANTHER" id="PTHR36574:SF1">
    <property type="entry name" value="RHAMNOGALACTURONATE LYASE-RELATED"/>
    <property type="match status" value="1"/>
</dbReference>
<proteinExistence type="inferred from homology"/>
<comment type="subcellular location">
    <subcellularLocation>
        <location evidence="2">Secreted</location>
    </subcellularLocation>
</comment>
<dbReference type="Gene3D" id="2.60.120.260">
    <property type="entry name" value="Galactose-binding domain-like"/>
    <property type="match status" value="1"/>
</dbReference>
<accession>A0A1W0ACA6</accession>
<feature type="domain" description="Rhamnogalacturonase B N-terminal" evidence="10">
    <location>
        <begin position="17"/>
        <end position="91"/>
    </location>
</feature>